<keyword evidence="2" id="KW-1185">Reference proteome</keyword>
<name>A0AAN7R5B2_TRANT</name>
<dbReference type="AlphaFoldDB" id="A0AAN7R5B2"/>
<gene>
    <name evidence="1" type="ORF">SAY86_020144</name>
</gene>
<dbReference type="Proteomes" id="UP001346149">
    <property type="component" value="Unassembled WGS sequence"/>
</dbReference>
<organism evidence="1 2">
    <name type="scientific">Trapa natans</name>
    <name type="common">Water chestnut</name>
    <dbReference type="NCBI Taxonomy" id="22666"/>
    <lineage>
        <taxon>Eukaryota</taxon>
        <taxon>Viridiplantae</taxon>
        <taxon>Streptophyta</taxon>
        <taxon>Embryophyta</taxon>
        <taxon>Tracheophyta</taxon>
        <taxon>Spermatophyta</taxon>
        <taxon>Magnoliopsida</taxon>
        <taxon>eudicotyledons</taxon>
        <taxon>Gunneridae</taxon>
        <taxon>Pentapetalae</taxon>
        <taxon>rosids</taxon>
        <taxon>malvids</taxon>
        <taxon>Myrtales</taxon>
        <taxon>Lythraceae</taxon>
        <taxon>Trapa</taxon>
    </lineage>
</organism>
<evidence type="ECO:0000313" key="2">
    <source>
        <dbReference type="Proteomes" id="UP001346149"/>
    </source>
</evidence>
<dbReference type="EMBL" id="JAXQNO010000011">
    <property type="protein sequence ID" value="KAK4788825.1"/>
    <property type="molecule type" value="Genomic_DNA"/>
</dbReference>
<evidence type="ECO:0000313" key="1">
    <source>
        <dbReference type="EMBL" id="KAK4788825.1"/>
    </source>
</evidence>
<protein>
    <submittedName>
        <fullName evidence="1">Uncharacterized protein</fullName>
    </submittedName>
</protein>
<accession>A0AAN7R5B2</accession>
<proteinExistence type="predicted"/>
<reference evidence="1 2" key="1">
    <citation type="journal article" date="2023" name="Hortic Res">
        <title>Pangenome of water caltrop reveals structural variations and asymmetric subgenome divergence after allopolyploidization.</title>
        <authorList>
            <person name="Zhang X."/>
            <person name="Chen Y."/>
            <person name="Wang L."/>
            <person name="Yuan Y."/>
            <person name="Fang M."/>
            <person name="Shi L."/>
            <person name="Lu R."/>
            <person name="Comes H.P."/>
            <person name="Ma Y."/>
            <person name="Chen Y."/>
            <person name="Huang G."/>
            <person name="Zhou Y."/>
            <person name="Zheng Z."/>
            <person name="Qiu Y."/>
        </authorList>
    </citation>
    <scope>NUCLEOTIDE SEQUENCE [LARGE SCALE GENOMIC DNA]</scope>
    <source>
        <strain evidence="1">F231</strain>
    </source>
</reference>
<sequence>MTVPPAHRRLPPVTRTLHFLPRFPAQHLLNHFDRILCSCLSRTFRQPQLEDQKVQSVKRSERSMISFEQRKKFHEILVHRGMNCSCKKDCVDRREDYITSCDDI</sequence>
<comment type="caution">
    <text evidence="1">The sequence shown here is derived from an EMBL/GenBank/DDBJ whole genome shotgun (WGS) entry which is preliminary data.</text>
</comment>